<evidence type="ECO:0000313" key="2">
    <source>
        <dbReference type="Proteomes" id="UP000619479"/>
    </source>
</evidence>
<sequence>MDLGNPVLKPCQNGMRAEAEGRLPEARALFERAAEHDAALPAGEYGEQLRAAVTDGLRRSS</sequence>
<dbReference type="AlphaFoldDB" id="A0A919IPB2"/>
<reference evidence="1" key="1">
    <citation type="submission" date="2021-01" db="EMBL/GenBank/DDBJ databases">
        <title>Whole genome shotgun sequence of Actinoplanes cyaneus NBRC 14990.</title>
        <authorList>
            <person name="Komaki H."/>
            <person name="Tamura T."/>
        </authorList>
    </citation>
    <scope>NUCLEOTIDE SEQUENCE</scope>
    <source>
        <strain evidence="1">NBRC 14990</strain>
    </source>
</reference>
<accession>A0A919IPB2</accession>
<keyword evidence="2" id="KW-1185">Reference proteome</keyword>
<organism evidence="1 2">
    <name type="scientific">Actinoplanes cyaneus</name>
    <dbReference type="NCBI Taxonomy" id="52696"/>
    <lineage>
        <taxon>Bacteria</taxon>
        <taxon>Bacillati</taxon>
        <taxon>Actinomycetota</taxon>
        <taxon>Actinomycetes</taxon>
        <taxon>Micromonosporales</taxon>
        <taxon>Micromonosporaceae</taxon>
        <taxon>Actinoplanes</taxon>
    </lineage>
</organism>
<gene>
    <name evidence="1" type="ORF">Acy02nite_76010</name>
</gene>
<proteinExistence type="predicted"/>
<comment type="caution">
    <text evidence="1">The sequence shown here is derived from an EMBL/GenBank/DDBJ whole genome shotgun (WGS) entry which is preliminary data.</text>
</comment>
<dbReference type="Proteomes" id="UP000619479">
    <property type="component" value="Unassembled WGS sequence"/>
</dbReference>
<evidence type="ECO:0000313" key="1">
    <source>
        <dbReference type="EMBL" id="GID69720.1"/>
    </source>
</evidence>
<protein>
    <submittedName>
        <fullName evidence="1">Uncharacterized protein</fullName>
    </submittedName>
</protein>
<dbReference type="EMBL" id="BOMH01000066">
    <property type="protein sequence ID" value="GID69720.1"/>
    <property type="molecule type" value="Genomic_DNA"/>
</dbReference>
<name>A0A919IPB2_9ACTN</name>